<protein>
    <submittedName>
        <fullName evidence="5">GPP34 family phosphoprotein</fullName>
    </submittedName>
</protein>
<dbReference type="InterPro" id="IPR038261">
    <property type="entry name" value="GPP34-like_sf"/>
</dbReference>
<dbReference type="GO" id="GO:0012505">
    <property type="term" value="C:endomembrane system"/>
    <property type="evidence" value="ECO:0007669"/>
    <property type="project" value="UniProtKB-ARBA"/>
</dbReference>
<evidence type="ECO:0000256" key="1">
    <source>
        <dbReference type="ARBA" id="ARBA00004255"/>
    </source>
</evidence>
<dbReference type="AlphaFoldDB" id="A0A372MBZ7"/>
<dbReference type="OrthoDB" id="4717569at2"/>
<comment type="caution">
    <text evidence="5">The sequence shown here is derived from an EMBL/GenBank/DDBJ whole genome shotgun (WGS) entry which is preliminary data.</text>
</comment>
<gene>
    <name evidence="5" type="ORF">DY218_01285</name>
</gene>
<sequence>MDLTLPQQVYLCAYAFNKGKFPATLRQFRGQRVRAAALAELILSGQAETDGRRVRALGEKSPTDSFLASVWEELHARAPKKWMALVHNTAHKADEPIENQLMTAGIIEKKAGRTFSLLRGSKVVLRREGEARAVQQALRTWVTATPDPSTLSLAQVALPVIVLESDATMGVVLDRSERRKYKNALDELAKKFDREIPGLRKALSNSVLSSRAVGGGWS</sequence>
<keyword evidence="4" id="KW-0472">Membrane</keyword>
<evidence type="ECO:0000256" key="3">
    <source>
        <dbReference type="ARBA" id="ARBA00023121"/>
    </source>
</evidence>
<dbReference type="EMBL" id="QUAK01000010">
    <property type="protein sequence ID" value="RFU88484.1"/>
    <property type="molecule type" value="Genomic_DNA"/>
</dbReference>
<dbReference type="Gene3D" id="1.10.3630.10">
    <property type="entry name" value="yeast vps74-n-term truncation variant domain like"/>
    <property type="match status" value="1"/>
</dbReference>
<dbReference type="RefSeq" id="WP_128553991.1">
    <property type="nucleotide sequence ID" value="NZ_QUAK01000010.1"/>
</dbReference>
<evidence type="ECO:0000313" key="6">
    <source>
        <dbReference type="Proteomes" id="UP000263094"/>
    </source>
</evidence>
<evidence type="ECO:0000256" key="4">
    <source>
        <dbReference type="ARBA" id="ARBA00023136"/>
    </source>
</evidence>
<dbReference type="GO" id="GO:0005737">
    <property type="term" value="C:cytoplasm"/>
    <property type="evidence" value="ECO:0007669"/>
    <property type="project" value="UniProtKB-ARBA"/>
</dbReference>
<proteinExistence type="predicted"/>
<dbReference type="Proteomes" id="UP000263094">
    <property type="component" value="Unassembled WGS sequence"/>
</dbReference>
<evidence type="ECO:0000313" key="5">
    <source>
        <dbReference type="EMBL" id="RFU88484.1"/>
    </source>
</evidence>
<keyword evidence="6" id="KW-1185">Reference proteome</keyword>
<dbReference type="InterPro" id="IPR008628">
    <property type="entry name" value="GPP34-like"/>
</dbReference>
<reference evidence="5 6" key="1">
    <citation type="submission" date="2018-08" db="EMBL/GenBank/DDBJ databases">
        <title>Isolation, diversity and antifungal activity of Actinobacteria from wheat.</title>
        <authorList>
            <person name="Han C."/>
        </authorList>
    </citation>
    <scope>NUCLEOTIDE SEQUENCE [LARGE SCALE GENOMIC DNA]</scope>
    <source>
        <strain evidence="5 6">NEAU-YY421</strain>
    </source>
</reference>
<keyword evidence="2" id="KW-0333">Golgi apparatus</keyword>
<organism evidence="5 6">
    <name type="scientific">Streptomyces triticagri</name>
    <dbReference type="NCBI Taxonomy" id="2293568"/>
    <lineage>
        <taxon>Bacteria</taxon>
        <taxon>Bacillati</taxon>
        <taxon>Actinomycetota</taxon>
        <taxon>Actinomycetes</taxon>
        <taxon>Kitasatosporales</taxon>
        <taxon>Streptomycetaceae</taxon>
        <taxon>Streptomyces</taxon>
    </lineage>
</organism>
<dbReference type="Pfam" id="PF05719">
    <property type="entry name" value="GPP34"/>
    <property type="match status" value="1"/>
</dbReference>
<accession>A0A372MBZ7</accession>
<comment type="subcellular location">
    <subcellularLocation>
        <location evidence="1">Golgi apparatus membrane</location>
        <topology evidence="1">Peripheral membrane protein</topology>
        <orientation evidence="1">Cytoplasmic side</orientation>
    </subcellularLocation>
</comment>
<name>A0A372MBZ7_9ACTN</name>
<dbReference type="GO" id="GO:0070273">
    <property type="term" value="F:phosphatidylinositol-4-phosphate binding"/>
    <property type="evidence" value="ECO:0007669"/>
    <property type="project" value="InterPro"/>
</dbReference>
<evidence type="ECO:0000256" key="2">
    <source>
        <dbReference type="ARBA" id="ARBA00023034"/>
    </source>
</evidence>
<keyword evidence="3" id="KW-0446">Lipid-binding</keyword>